<name>A0A6A5KBT9_9PLEO</name>
<evidence type="ECO:0000313" key="2">
    <source>
        <dbReference type="Proteomes" id="UP000800040"/>
    </source>
</evidence>
<dbReference type="GO" id="GO:0008237">
    <property type="term" value="F:metallopeptidase activity"/>
    <property type="evidence" value="ECO:0007669"/>
    <property type="project" value="InterPro"/>
</dbReference>
<feature type="non-terminal residue" evidence="1">
    <location>
        <position position="1"/>
    </location>
</feature>
<sequence>RIWPNKKIRWCFHDDNADLQLRGLWNAAIDLWAELKDHGFSYEEVSRSVCRSQSQRSTVLHIYYNAGGRLLSTLGIPAIDEEANRDDPDPILGPYSHLSDMQGIGMNDVNANVAHELGHVWGLHHEHQNPQYWKVSVSDIGGAWAIPTFANYPKRFATANFDCQNLKDYQQAVARVQAKIDAATDPTERDGLTVDLTRLCTSHYVAQKYRFSGSEWIPLTHLNNLVMDAEFDENSIMLYPSSAGATGLGANRATVMVYNDGSRIQENLVPSPMDINRLVSLYGTPASSVPKALHNSKSSRLRSVFSKS</sequence>
<accession>A0A6A5KBT9</accession>
<dbReference type="EMBL" id="ML975313">
    <property type="protein sequence ID" value="KAF1833740.1"/>
    <property type="molecule type" value="Genomic_DNA"/>
</dbReference>
<evidence type="ECO:0008006" key="3">
    <source>
        <dbReference type="Google" id="ProtNLM"/>
    </source>
</evidence>
<keyword evidence="2" id="KW-1185">Reference proteome</keyword>
<dbReference type="SUPFAM" id="SSF55486">
    <property type="entry name" value="Metalloproteases ('zincins'), catalytic domain"/>
    <property type="match status" value="1"/>
</dbReference>
<feature type="non-terminal residue" evidence="1">
    <location>
        <position position="308"/>
    </location>
</feature>
<protein>
    <recommendedName>
        <fullName evidence="3">Zincin</fullName>
    </recommendedName>
</protein>
<proteinExistence type="predicted"/>
<evidence type="ECO:0000313" key="1">
    <source>
        <dbReference type="EMBL" id="KAF1833740.1"/>
    </source>
</evidence>
<dbReference type="AlphaFoldDB" id="A0A6A5KBT9"/>
<reference evidence="1" key="1">
    <citation type="submission" date="2020-01" db="EMBL/GenBank/DDBJ databases">
        <authorList>
            <consortium name="DOE Joint Genome Institute"/>
            <person name="Haridas S."/>
            <person name="Albert R."/>
            <person name="Binder M."/>
            <person name="Bloem J."/>
            <person name="Labutti K."/>
            <person name="Salamov A."/>
            <person name="Andreopoulos B."/>
            <person name="Baker S.E."/>
            <person name="Barry K."/>
            <person name="Bills G."/>
            <person name="Bluhm B.H."/>
            <person name="Cannon C."/>
            <person name="Castanera R."/>
            <person name="Culley D.E."/>
            <person name="Daum C."/>
            <person name="Ezra D."/>
            <person name="Gonzalez J.B."/>
            <person name="Henrissat B."/>
            <person name="Kuo A."/>
            <person name="Liang C."/>
            <person name="Lipzen A."/>
            <person name="Lutzoni F."/>
            <person name="Magnuson J."/>
            <person name="Mondo S."/>
            <person name="Nolan M."/>
            <person name="Ohm R."/>
            <person name="Pangilinan J."/>
            <person name="Park H.-J."/>
            <person name="Ramirez L."/>
            <person name="Alfaro M."/>
            <person name="Sun H."/>
            <person name="Tritt A."/>
            <person name="Yoshinaga Y."/>
            <person name="Zwiers L.-H."/>
            <person name="Turgeon B.G."/>
            <person name="Goodwin S.B."/>
            <person name="Spatafora J.W."/>
            <person name="Crous P.W."/>
            <person name="Grigoriev I.V."/>
        </authorList>
    </citation>
    <scope>NUCLEOTIDE SEQUENCE</scope>
    <source>
        <strain evidence="1">P77</strain>
    </source>
</reference>
<dbReference type="Proteomes" id="UP000800040">
    <property type="component" value="Unassembled WGS sequence"/>
</dbReference>
<dbReference type="OrthoDB" id="291007at2759"/>
<dbReference type="InterPro" id="IPR024079">
    <property type="entry name" value="MetalloPept_cat_dom_sf"/>
</dbReference>
<gene>
    <name evidence="1" type="ORF">BDW02DRAFT_484770</name>
</gene>
<organism evidence="1 2">
    <name type="scientific">Decorospora gaudefroyi</name>
    <dbReference type="NCBI Taxonomy" id="184978"/>
    <lineage>
        <taxon>Eukaryota</taxon>
        <taxon>Fungi</taxon>
        <taxon>Dikarya</taxon>
        <taxon>Ascomycota</taxon>
        <taxon>Pezizomycotina</taxon>
        <taxon>Dothideomycetes</taxon>
        <taxon>Pleosporomycetidae</taxon>
        <taxon>Pleosporales</taxon>
        <taxon>Pleosporineae</taxon>
        <taxon>Pleosporaceae</taxon>
        <taxon>Decorospora</taxon>
    </lineage>
</organism>
<dbReference type="Gene3D" id="3.40.390.10">
    <property type="entry name" value="Collagenase (Catalytic Domain)"/>
    <property type="match status" value="1"/>
</dbReference>